<proteinExistence type="predicted"/>
<evidence type="ECO:0000313" key="1">
    <source>
        <dbReference type="EMBL" id="EHC18729.1"/>
    </source>
</evidence>
<name>G6FPC9_9CYAN</name>
<dbReference type="Proteomes" id="UP000004344">
    <property type="component" value="Unassembled WGS sequence"/>
</dbReference>
<sequence length="60" mass="7143">MIEPQRLSQFTSDLVTRGLLYAIANYRIHSPVPLEAEEDWKFWTQPRSAFRYAQKILTMK</sequence>
<dbReference type="PATRIC" id="fig|741277.3.peg.828"/>
<dbReference type="EMBL" id="AGIZ01000002">
    <property type="protein sequence ID" value="EHC18729.1"/>
    <property type="molecule type" value="Genomic_DNA"/>
</dbReference>
<evidence type="ECO:0000313" key="2">
    <source>
        <dbReference type="Proteomes" id="UP000004344"/>
    </source>
</evidence>
<accession>G6FPC9</accession>
<organism evidence="1 2">
    <name type="scientific">Fischerella thermalis JSC-11</name>
    <dbReference type="NCBI Taxonomy" id="741277"/>
    <lineage>
        <taxon>Bacteria</taxon>
        <taxon>Bacillati</taxon>
        <taxon>Cyanobacteriota</taxon>
        <taxon>Cyanophyceae</taxon>
        <taxon>Nostocales</taxon>
        <taxon>Hapalosiphonaceae</taxon>
        <taxon>Fischerella</taxon>
    </lineage>
</organism>
<reference evidence="1 2" key="1">
    <citation type="submission" date="2011-09" db="EMBL/GenBank/DDBJ databases">
        <title>The draft genome of Fischerella sp. JSC-11.</title>
        <authorList>
            <consortium name="US DOE Joint Genome Institute (JGI-PGF)"/>
            <person name="Lucas S."/>
            <person name="Han J."/>
            <person name="Lapidus A."/>
            <person name="Cheng J.-F."/>
            <person name="Goodwin L."/>
            <person name="Pitluck S."/>
            <person name="Peters L."/>
            <person name="Land M.L."/>
            <person name="Hauser L."/>
            <person name="Sarkisova S."/>
            <person name="Bryant D.A."/>
            <person name="Brown I."/>
            <person name="Woyke T.J."/>
        </authorList>
    </citation>
    <scope>NUCLEOTIDE SEQUENCE [LARGE SCALE GENOMIC DNA]</scope>
    <source>
        <strain evidence="1 2">JSC-11</strain>
    </source>
</reference>
<dbReference type="AlphaFoldDB" id="G6FPC9"/>
<dbReference type="RefSeq" id="WP_009454832.1">
    <property type="nucleotide sequence ID" value="NZ_AGIZ01000002.1"/>
</dbReference>
<gene>
    <name evidence="1" type="ORF">FJSC11DRAFT_0709</name>
</gene>
<keyword evidence="2" id="KW-1185">Reference proteome</keyword>
<comment type="caution">
    <text evidence="1">The sequence shown here is derived from an EMBL/GenBank/DDBJ whole genome shotgun (WGS) entry which is preliminary data.</text>
</comment>
<protein>
    <submittedName>
        <fullName evidence="1">Uncharacterized protein</fullName>
    </submittedName>
</protein>